<sequence>MACIIGIDVGGTNTDAVVIKNREVLARTKVTTTKDVTTGVLKAIHGVLMELRPQEIQIQQINLGTTHFINSVVQRSPELARVGLLDGGYYIVSGGCDFDGSEIDSINEGEIIQELDNFVGIGIKNFVLISTFSPVKTEPEERVYEIIKKHFGSEISCTLSHKIGQLGFIERENASILNESLKPLCQKTLSNLQSALEKLNLKCPLFISQNDGTIV</sequence>
<evidence type="ECO:0000259" key="1">
    <source>
        <dbReference type="Pfam" id="PF05378"/>
    </source>
</evidence>
<dbReference type="Proteomes" id="UP000887540">
    <property type="component" value="Unplaced"/>
</dbReference>
<evidence type="ECO:0000313" key="3">
    <source>
        <dbReference type="WBParaSite" id="ACRNAN_scaffold12138.g28808.t1"/>
    </source>
</evidence>
<dbReference type="InterPro" id="IPR008040">
    <property type="entry name" value="Hydant_A_N"/>
</dbReference>
<dbReference type="Gene3D" id="3.30.420.40">
    <property type="match status" value="1"/>
</dbReference>
<proteinExistence type="predicted"/>
<accession>A0A914CLJ7</accession>
<dbReference type="InterPro" id="IPR043129">
    <property type="entry name" value="ATPase_NBD"/>
</dbReference>
<dbReference type="PANTHER" id="PTHR11365:SF10">
    <property type="entry name" value="HYDANTOINASE_OXOPROLINASE"/>
    <property type="match status" value="1"/>
</dbReference>
<organism evidence="2 3">
    <name type="scientific">Acrobeloides nanus</name>
    <dbReference type="NCBI Taxonomy" id="290746"/>
    <lineage>
        <taxon>Eukaryota</taxon>
        <taxon>Metazoa</taxon>
        <taxon>Ecdysozoa</taxon>
        <taxon>Nematoda</taxon>
        <taxon>Chromadorea</taxon>
        <taxon>Rhabditida</taxon>
        <taxon>Tylenchina</taxon>
        <taxon>Cephalobomorpha</taxon>
        <taxon>Cephaloboidea</taxon>
        <taxon>Cephalobidae</taxon>
        <taxon>Acrobeloides</taxon>
    </lineage>
</organism>
<evidence type="ECO:0000313" key="2">
    <source>
        <dbReference type="Proteomes" id="UP000887540"/>
    </source>
</evidence>
<feature type="domain" description="Hydantoinase/oxoprolinase N-terminal" evidence="1">
    <location>
        <begin position="5"/>
        <end position="85"/>
    </location>
</feature>
<keyword evidence="2" id="KW-1185">Reference proteome</keyword>
<dbReference type="SUPFAM" id="SSF53067">
    <property type="entry name" value="Actin-like ATPase domain"/>
    <property type="match status" value="1"/>
</dbReference>
<feature type="domain" description="Hydantoinase/oxoprolinase N-terminal" evidence="1">
    <location>
        <begin position="91"/>
        <end position="150"/>
    </location>
</feature>
<dbReference type="WBParaSite" id="ACRNAN_scaffold12138.g28808.t1">
    <property type="protein sequence ID" value="ACRNAN_scaffold12138.g28808.t1"/>
    <property type="gene ID" value="ACRNAN_scaffold12138.g28808"/>
</dbReference>
<name>A0A914CLJ7_9BILA</name>
<reference evidence="3" key="1">
    <citation type="submission" date="2022-11" db="UniProtKB">
        <authorList>
            <consortium name="WormBaseParasite"/>
        </authorList>
    </citation>
    <scope>IDENTIFICATION</scope>
</reference>
<dbReference type="PANTHER" id="PTHR11365">
    <property type="entry name" value="5-OXOPROLINASE RELATED"/>
    <property type="match status" value="1"/>
</dbReference>
<protein>
    <submittedName>
        <fullName evidence="3">Hydantoinase/oxoprolinase N-terminal domain-containing protein</fullName>
    </submittedName>
</protein>
<dbReference type="AlphaFoldDB" id="A0A914CLJ7"/>
<dbReference type="InterPro" id="IPR045079">
    <property type="entry name" value="Oxoprolinase-like"/>
</dbReference>
<dbReference type="GO" id="GO:0016787">
    <property type="term" value="F:hydrolase activity"/>
    <property type="evidence" value="ECO:0007669"/>
    <property type="project" value="InterPro"/>
</dbReference>
<dbReference type="Pfam" id="PF05378">
    <property type="entry name" value="Hydant_A_N"/>
    <property type="match status" value="2"/>
</dbReference>